<evidence type="ECO:0000313" key="8">
    <source>
        <dbReference type="Proteomes" id="UP000230973"/>
    </source>
</evidence>
<organism evidence="7 8">
    <name type="scientific">Candidatus Uhrbacteria bacterium CG_4_10_14_0_8_um_filter_58_22</name>
    <dbReference type="NCBI Taxonomy" id="1975029"/>
    <lineage>
        <taxon>Bacteria</taxon>
        <taxon>Candidatus Uhriibacteriota</taxon>
    </lineage>
</organism>
<comment type="caution">
    <text evidence="7">The sequence shown here is derived from an EMBL/GenBank/DDBJ whole genome shotgun (WGS) entry which is preliminary data.</text>
</comment>
<evidence type="ECO:0000313" key="7">
    <source>
        <dbReference type="EMBL" id="PIY62598.1"/>
    </source>
</evidence>
<sequence>MIYTSKEYAEALYSGLRDLKDKEAAAAVGRFVVKMEERGLIALLPSVLRELPAVAKRLDSIEDVTVETAHELDPELAKRAVGLICTDENRTEITMRVNPELLGGIRIRGRDTVYDASLKSHLVALKEMFVRSS</sequence>
<dbReference type="GO" id="GO:0046933">
    <property type="term" value="F:proton-transporting ATP synthase activity, rotational mechanism"/>
    <property type="evidence" value="ECO:0007669"/>
    <property type="project" value="InterPro"/>
</dbReference>
<keyword evidence="3" id="KW-0375">Hydrogen ion transport</keyword>
<protein>
    <submittedName>
        <fullName evidence="7">Uncharacterized protein</fullName>
    </submittedName>
</protein>
<evidence type="ECO:0000256" key="5">
    <source>
        <dbReference type="ARBA" id="ARBA00023136"/>
    </source>
</evidence>
<keyword evidence="2" id="KW-0813">Transport</keyword>
<evidence type="ECO:0000256" key="1">
    <source>
        <dbReference type="ARBA" id="ARBA00004370"/>
    </source>
</evidence>
<dbReference type="EMBL" id="PFLC01000034">
    <property type="protein sequence ID" value="PIY62598.1"/>
    <property type="molecule type" value="Genomic_DNA"/>
</dbReference>
<dbReference type="Proteomes" id="UP000230973">
    <property type="component" value="Unassembled WGS sequence"/>
</dbReference>
<dbReference type="Pfam" id="PF00213">
    <property type="entry name" value="OSCP"/>
    <property type="match status" value="1"/>
</dbReference>
<reference evidence="8" key="1">
    <citation type="submission" date="2017-09" db="EMBL/GenBank/DDBJ databases">
        <title>Depth-based differentiation of microbial function through sediment-hosted aquifers and enrichment of novel symbionts in the deep terrestrial subsurface.</title>
        <authorList>
            <person name="Probst A.J."/>
            <person name="Ladd B."/>
            <person name="Jarett J.K."/>
            <person name="Geller-Mcgrath D.E."/>
            <person name="Sieber C.M.K."/>
            <person name="Emerson J.B."/>
            <person name="Anantharaman K."/>
            <person name="Thomas B.C."/>
            <person name="Malmstrom R."/>
            <person name="Stieglmeier M."/>
            <person name="Klingl A."/>
            <person name="Woyke T."/>
            <person name="Ryan C.M."/>
            <person name="Banfield J.F."/>
        </authorList>
    </citation>
    <scope>NUCLEOTIDE SEQUENCE [LARGE SCALE GENOMIC DNA]</scope>
</reference>
<evidence type="ECO:0000256" key="2">
    <source>
        <dbReference type="ARBA" id="ARBA00022448"/>
    </source>
</evidence>
<evidence type="ECO:0000256" key="6">
    <source>
        <dbReference type="ARBA" id="ARBA00023310"/>
    </source>
</evidence>
<keyword evidence="4" id="KW-0406">Ion transport</keyword>
<name>A0A2M7Q9T5_9BACT</name>
<comment type="subcellular location">
    <subcellularLocation>
        <location evidence="1">Membrane</location>
    </subcellularLocation>
</comment>
<accession>A0A2M7Q9T5</accession>
<gene>
    <name evidence="7" type="ORF">COY93_02760</name>
</gene>
<dbReference type="AlphaFoldDB" id="A0A2M7Q9T5"/>
<evidence type="ECO:0000256" key="4">
    <source>
        <dbReference type="ARBA" id="ARBA00023065"/>
    </source>
</evidence>
<proteinExistence type="predicted"/>
<keyword evidence="5" id="KW-0472">Membrane</keyword>
<dbReference type="InterPro" id="IPR000711">
    <property type="entry name" value="ATPase_OSCP/dsu"/>
</dbReference>
<dbReference type="GO" id="GO:0016020">
    <property type="term" value="C:membrane"/>
    <property type="evidence" value="ECO:0007669"/>
    <property type="project" value="UniProtKB-SubCell"/>
</dbReference>
<keyword evidence="6" id="KW-0066">ATP synthesis</keyword>
<evidence type="ECO:0000256" key="3">
    <source>
        <dbReference type="ARBA" id="ARBA00022781"/>
    </source>
</evidence>